<dbReference type="CDD" id="cd01347">
    <property type="entry name" value="ligand_gated_channel"/>
    <property type="match status" value="1"/>
</dbReference>
<feature type="domain" description="TonB-dependent receptor-like beta-barrel" evidence="13">
    <location>
        <begin position="280"/>
        <end position="709"/>
    </location>
</feature>
<gene>
    <name evidence="15" type="ORF">FV139_02910</name>
</gene>
<sequence>MRLSKGYRKRLAAGVFGSLVANVCQSTLAQNLDPADKKSPSKTLEEIIVTAQKRAEDLQDVPISVSAFTGSALQNMGISDTQELQMVTPGVVFTNLGPTGSPYIRGVGTRLAINGLDPSIATYIQDRYSPRVSASIMGLGADVERVEVLKGPQGTLYGRNATGGAVRIIRKDVVDDLEGDLRASYGNYNAVDMAGTVNIPVSSDLGVRLSGLYSTRDGYVDNLAHGVIPGVLEEFDDRELNSVSARVRWNISDSMTADLLVDYWTKNDAEGLHQNALPPVELNFGISNFGGFTGRKPSETATDLTDKSDTEDLSGQLRIDVDLASLDLVSITTFDDFSNDWYGEVDGSSASVLTPGDFPESSETFSQEIQFISDPASSIEWIAGAFLYRDEHTSEVFVDSSTITISQGNQEMETTAYALFGQLTWDLNENTAITIGGRYSFEHRKVSLEQTKRPGYFTPGVPFYADSSWNKFTPRIVLEHHFGESLIYASYSQGFKSGGYNYPASTTPESLDPETLDMYELGLKGDFLNHSLRLATSIYYYDYKDLQVTRAASGTIGIVTTENAADAKLYGLDLDVTWIPTNSLSIDFGLNLIDSEYKDYDANAKVFRETIGIPGFGAMVDVPYDASGDSMLRASEFSYYVSANYEFNLSHGTVPVVLTYSYKDDFLFDFIADPAAKHLRQDGYGLLNGRVSYLTEDVQWRFSIWGRNLTDEKYFDEVAANGMGIRGSYASPRTYGVEVEYQF</sequence>
<evidence type="ECO:0000313" key="15">
    <source>
        <dbReference type="EMBL" id="TXS96451.1"/>
    </source>
</evidence>
<comment type="similarity">
    <text evidence="11 12">Belongs to the TonB-dependent receptor family.</text>
</comment>
<protein>
    <submittedName>
        <fullName evidence="15">TonB-dependent receptor</fullName>
    </submittedName>
</protein>
<keyword evidence="10 11" id="KW-0998">Cell outer membrane</keyword>
<evidence type="ECO:0000256" key="12">
    <source>
        <dbReference type="RuleBase" id="RU003357"/>
    </source>
</evidence>
<dbReference type="Pfam" id="PF07715">
    <property type="entry name" value="Plug"/>
    <property type="match status" value="1"/>
</dbReference>
<evidence type="ECO:0000256" key="5">
    <source>
        <dbReference type="ARBA" id="ARBA00022692"/>
    </source>
</evidence>
<dbReference type="GO" id="GO:0006826">
    <property type="term" value="P:iron ion transport"/>
    <property type="evidence" value="ECO:0007669"/>
    <property type="project" value="UniProtKB-KW"/>
</dbReference>
<dbReference type="PANTHER" id="PTHR32552:SF81">
    <property type="entry name" value="TONB-DEPENDENT OUTER MEMBRANE RECEPTOR"/>
    <property type="match status" value="1"/>
</dbReference>
<evidence type="ECO:0000259" key="13">
    <source>
        <dbReference type="Pfam" id="PF00593"/>
    </source>
</evidence>
<evidence type="ECO:0000259" key="14">
    <source>
        <dbReference type="Pfam" id="PF07715"/>
    </source>
</evidence>
<keyword evidence="9 11" id="KW-0472">Membrane</keyword>
<dbReference type="Proteomes" id="UP000321039">
    <property type="component" value="Unassembled WGS sequence"/>
</dbReference>
<evidence type="ECO:0000313" key="16">
    <source>
        <dbReference type="Proteomes" id="UP000321039"/>
    </source>
</evidence>
<keyword evidence="2 11" id="KW-0813">Transport</keyword>
<comment type="caution">
    <text evidence="15">The sequence shown here is derived from an EMBL/GenBank/DDBJ whole genome shotgun (WGS) entry which is preliminary data.</text>
</comment>
<name>A0A5C9AAV5_9GAMM</name>
<keyword evidence="4" id="KW-0410">Iron transport</keyword>
<evidence type="ECO:0000256" key="11">
    <source>
        <dbReference type="PROSITE-ProRule" id="PRU01360"/>
    </source>
</evidence>
<evidence type="ECO:0000256" key="3">
    <source>
        <dbReference type="ARBA" id="ARBA00022452"/>
    </source>
</evidence>
<evidence type="ECO:0000256" key="8">
    <source>
        <dbReference type="ARBA" id="ARBA00023077"/>
    </source>
</evidence>
<dbReference type="AlphaFoldDB" id="A0A5C9AAV5"/>
<dbReference type="PANTHER" id="PTHR32552">
    <property type="entry name" value="FERRICHROME IRON RECEPTOR-RELATED"/>
    <property type="match status" value="1"/>
</dbReference>
<dbReference type="PROSITE" id="PS52016">
    <property type="entry name" value="TONB_DEPENDENT_REC_3"/>
    <property type="match status" value="1"/>
</dbReference>
<dbReference type="InterPro" id="IPR012910">
    <property type="entry name" value="Plug_dom"/>
</dbReference>
<evidence type="ECO:0000256" key="4">
    <source>
        <dbReference type="ARBA" id="ARBA00022496"/>
    </source>
</evidence>
<keyword evidence="7" id="KW-0406">Ion transport</keyword>
<keyword evidence="5 11" id="KW-0812">Transmembrane</keyword>
<dbReference type="InterPro" id="IPR039426">
    <property type="entry name" value="TonB-dep_rcpt-like"/>
</dbReference>
<dbReference type="RefSeq" id="WP_148066723.1">
    <property type="nucleotide sequence ID" value="NZ_VRZA01000001.1"/>
</dbReference>
<evidence type="ECO:0000256" key="7">
    <source>
        <dbReference type="ARBA" id="ARBA00023065"/>
    </source>
</evidence>
<keyword evidence="16" id="KW-1185">Reference proteome</keyword>
<keyword evidence="3 11" id="KW-1134">Transmembrane beta strand</keyword>
<proteinExistence type="inferred from homology"/>
<dbReference type="SUPFAM" id="SSF56935">
    <property type="entry name" value="Porins"/>
    <property type="match status" value="1"/>
</dbReference>
<feature type="domain" description="TonB-dependent receptor plug" evidence="14">
    <location>
        <begin position="58"/>
        <end position="165"/>
    </location>
</feature>
<keyword evidence="15" id="KW-0675">Receptor</keyword>
<keyword evidence="8 12" id="KW-0798">TonB box</keyword>
<dbReference type="EMBL" id="VRZA01000001">
    <property type="protein sequence ID" value="TXS96451.1"/>
    <property type="molecule type" value="Genomic_DNA"/>
</dbReference>
<evidence type="ECO:0000256" key="2">
    <source>
        <dbReference type="ARBA" id="ARBA00022448"/>
    </source>
</evidence>
<dbReference type="GO" id="GO:0009279">
    <property type="term" value="C:cell outer membrane"/>
    <property type="evidence" value="ECO:0007669"/>
    <property type="project" value="UniProtKB-SubCell"/>
</dbReference>
<dbReference type="Pfam" id="PF00593">
    <property type="entry name" value="TonB_dep_Rec_b-barrel"/>
    <property type="match status" value="1"/>
</dbReference>
<evidence type="ECO:0000256" key="6">
    <source>
        <dbReference type="ARBA" id="ARBA00023004"/>
    </source>
</evidence>
<dbReference type="Gene3D" id="2.40.170.20">
    <property type="entry name" value="TonB-dependent receptor, beta-barrel domain"/>
    <property type="match status" value="1"/>
</dbReference>
<evidence type="ECO:0000256" key="1">
    <source>
        <dbReference type="ARBA" id="ARBA00004571"/>
    </source>
</evidence>
<dbReference type="InterPro" id="IPR036942">
    <property type="entry name" value="Beta-barrel_TonB_sf"/>
</dbReference>
<accession>A0A5C9AAV5</accession>
<reference evidence="15 16" key="1">
    <citation type="submission" date="2019-08" db="EMBL/GenBank/DDBJ databases">
        <title>Parahaliea maris sp. nov., isolated from the surface seawater.</title>
        <authorList>
            <person name="Liu Y."/>
        </authorList>
    </citation>
    <scope>NUCLEOTIDE SEQUENCE [LARGE SCALE GENOMIC DNA]</scope>
    <source>
        <strain evidence="15 16">HSLHS9</strain>
    </source>
</reference>
<organism evidence="15 16">
    <name type="scientific">Parahaliea maris</name>
    <dbReference type="NCBI Taxonomy" id="2716870"/>
    <lineage>
        <taxon>Bacteria</taxon>
        <taxon>Pseudomonadati</taxon>
        <taxon>Pseudomonadota</taxon>
        <taxon>Gammaproteobacteria</taxon>
        <taxon>Cellvibrionales</taxon>
        <taxon>Halieaceae</taxon>
        <taxon>Parahaliea</taxon>
    </lineage>
</organism>
<evidence type="ECO:0000256" key="9">
    <source>
        <dbReference type="ARBA" id="ARBA00023136"/>
    </source>
</evidence>
<dbReference type="InterPro" id="IPR000531">
    <property type="entry name" value="Beta-barrel_TonB"/>
</dbReference>
<evidence type="ECO:0000256" key="10">
    <source>
        <dbReference type="ARBA" id="ARBA00023237"/>
    </source>
</evidence>
<keyword evidence="6" id="KW-0408">Iron</keyword>
<comment type="subcellular location">
    <subcellularLocation>
        <location evidence="1 11">Cell outer membrane</location>
        <topology evidence="1 11">Multi-pass membrane protein</topology>
    </subcellularLocation>
</comment>